<name>A0A1C7I7F6_9FIRM</name>
<keyword evidence="2" id="KW-1185">Reference proteome</keyword>
<dbReference type="STRING" id="1796616.A4V09_07395"/>
<reference evidence="1" key="1">
    <citation type="submission" date="2017-04" db="EMBL/GenBank/DDBJ databases">
        <title>Complete Genome Sequences of Twelve Strains of a Stable Defined Moderately Diverse Mouse Microbiota 2 (sDMDMm2).</title>
        <authorList>
            <person name="Uchimura Y."/>
            <person name="Wyss M."/>
            <person name="Brugiroux S."/>
            <person name="Limenitakis J.P."/>
            <person name="Stecher B."/>
            <person name="McCoy K.D."/>
            <person name="Macpherson A.J."/>
        </authorList>
    </citation>
    <scope>NUCLEOTIDE SEQUENCE</scope>
    <source>
        <strain evidence="1">YL58</strain>
    </source>
</reference>
<sequence length="133" mass="16307">MQKTDTEKQIFLQLCGEKDRMLLTETEKMSLGDFDRLTYITDFLGFTSYNLKLWNEVSPQFTEQFDCLMRLMEDCDVAEWTDETEGEYHLHDMWLMDFLRNIPKEEIRENLKEVMRRLYKEEGWEFPEQEYML</sequence>
<dbReference type="Proteomes" id="UP000092574">
    <property type="component" value="Chromosome"/>
</dbReference>
<accession>A0A1C7I7F6</accession>
<proteinExistence type="predicted"/>
<dbReference type="OrthoDB" id="1645754at2"/>
<dbReference type="EMBL" id="CP015405">
    <property type="protein sequence ID" value="ANU75607.1"/>
    <property type="molecule type" value="Genomic_DNA"/>
</dbReference>
<dbReference type="KEGG" id="byl:A4V09_07395"/>
<organism evidence="1 2">
    <name type="scientific">Blautia pseudococcoides</name>
    <dbReference type="NCBI Taxonomy" id="1796616"/>
    <lineage>
        <taxon>Bacteria</taxon>
        <taxon>Bacillati</taxon>
        <taxon>Bacillota</taxon>
        <taxon>Clostridia</taxon>
        <taxon>Lachnospirales</taxon>
        <taxon>Lachnospiraceae</taxon>
        <taxon>Blautia</taxon>
    </lineage>
</organism>
<evidence type="ECO:0000313" key="2">
    <source>
        <dbReference type="Proteomes" id="UP000092574"/>
    </source>
</evidence>
<dbReference type="RefSeq" id="WP_065541798.1">
    <property type="nucleotide sequence ID" value="NZ_CP015405.2"/>
</dbReference>
<protein>
    <submittedName>
        <fullName evidence="1">Uncharacterized protein</fullName>
    </submittedName>
</protein>
<evidence type="ECO:0000313" key="1">
    <source>
        <dbReference type="EMBL" id="ANU75607.1"/>
    </source>
</evidence>
<gene>
    <name evidence="1" type="ORF">A4V09_07395</name>
</gene>
<dbReference type="AlphaFoldDB" id="A0A1C7I7F6"/>